<dbReference type="AlphaFoldDB" id="A0A086T2X8"/>
<dbReference type="PANTHER" id="PTHR12829">
    <property type="entry name" value="N6-ADENOSINE-METHYLTRANSFERASE"/>
    <property type="match status" value="1"/>
</dbReference>
<dbReference type="EMBL" id="JPKY01000063">
    <property type="protein sequence ID" value="KFH43710.1"/>
    <property type="molecule type" value="Genomic_DNA"/>
</dbReference>
<gene>
    <name evidence="2" type="ORF">ACRE_055200</name>
</gene>
<sequence length="354" mass="38196">MVDRNEDADHSGQPCRPSSILYESDCGTIVLLDIPRTLEESQALSSRVPPASSTRRIISAQPVEAPFDTPDPKCTPPTAATTNNPASHIALLMTAASVQSALDHLHTSYTGAFHLPRVVAHGGGTPPLPATGGGDPFIPEQATALHGSLQDLSRTLRDSAPAFDLIILDPPWPNRSARRRTDGYSTVPSLADMAKLLDHVPVPSHLAPSGLVAVWITNNASVLDFVTSRSGLFASWGLELVAEWTWLKVTASGEPIFTLDSAWRKPWEKLLIAKRVGAQTPVKLGSSSKTIIAVPDVHSRKPNLRGLFTDVLGPGFIGLEVFARNLTAGWWSWGDEVLQFQQPQHWVTSSPAEQ</sequence>
<dbReference type="InterPro" id="IPR029063">
    <property type="entry name" value="SAM-dependent_MTases_sf"/>
</dbReference>
<evidence type="ECO:0000313" key="2">
    <source>
        <dbReference type="EMBL" id="KFH43710.1"/>
    </source>
</evidence>
<dbReference type="PROSITE" id="PS00092">
    <property type="entry name" value="N6_MTASE"/>
    <property type="match status" value="1"/>
</dbReference>
<dbReference type="Proteomes" id="UP000029964">
    <property type="component" value="Unassembled WGS sequence"/>
</dbReference>
<reference evidence="3" key="1">
    <citation type="journal article" date="2014" name="Genome Announc.">
        <title>Genome sequence and annotation of Acremonium chrysogenum, producer of the beta-lactam antibiotic cephalosporin C.</title>
        <authorList>
            <person name="Terfehr D."/>
            <person name="Dahlmann T.A."/>
            <person name="Specht T."/>
            <person name="Zadra I."/>
            <person name="Kuernsteiner H."/>
            <person name="Kueck U."/>
        </authorList>
    </citation>
    <scope>NUCLEOTIDE SEQUENCE [LARGE SCALE GENOMIC DNA]</scope>
    <source>
        <strain evidence="3">ATCC 11550 / CBS 779.69 / DSM 880 / IAM 14645 / JCM 23072 / IMI 49137</strain>
    </source>
</reference>
<name>A0A086T2X8_HAPC1</name>
<dbReference type="GO" id="GO:0008168">
    <property type="term" value="F:methyltransferase activity"/>
    <property type="evidence" value="ECO:0007669"/>
    <property type="project" value="UniProtKB-KW"/>
</dbReference>
<evidence type="ECO:0000313" key="3">
    <source>
        <dbReference type="Proteomes" id="UP000029964"/>
    </source>
</evidence>
<dbReference type="STRING" id="857340.A0A086T2X8"/>
<organism evidence="2 3">
    <name type="scientific">Hapsidospora chrysogenum (strain ATCC 11550 / CBS 779.69 / DSM 880 / IAM 14645 / JCM 23072 / IMI 49137)</name>
    <name type="common">Acremonium chrysogenum</name>
    <dbReference type="NCBI Taxonomy" id="857340"/>
    <lineage>
        <taxon>Eukaryota</taxon>
        <taxon>Fungi</taxon>
        <taxon>Dikarya</taxon>
        <taxon>Ascomycota</taxon>
        <taxon>Pezizomycotina</taxon>
        <taxon>Sordariomycetes</taxon>
        <taxon>Hypocreomycetidae</taxon>
        <taxon>Hypocreales</taxon>
        <taxon>Bionectriaceae</taxon>
        <taxon>Hapsidospora</taxon>
    </lineage>
</organism>
<dbReference type="GO" id="GO:0032259">
    <property type="term" value="P:methylation"/>
    <property type="evidence" value="ECO:0007669"/>
    <property type="project" value="UniProtKB-KW"/>
</dbReference>
<evidence type="ECO:0000256" key="1">
    <source>
        <dbReference type="PROSITE-ProRule" id="PRU00489"/>
    </source>
</evidence>
<dbReference type="GO" id="GO:0005634">
    <property type="term" value="C:nucleus"/>
    <property type="evidence" value="ECO:0007669"/>
    <property type="project" value="TreeGrafter"/>
</dbReference>
<proteinExistence type="inferred from homology"/>
<keyword evidence="2" id="KW-0808">Transferase</keyword>
<dbReference type="GO" id="GO:0003676">
    <property type="term" value="F:nucleic acid binding"/>
    <property type="evidence" value="ECO:0007669"/>
    <property type="project" value="InterPro"/>
</dbReference>
<dbReference type="Pfam" id="PF05063">
    <property type="entry name" value="MT-A70"/>
    <property type="match status" value="1"/>
</dbReference>
<protein>
    <submittedName>
        <fullName evidence="2">Methyltransferase-like protein-like protein</fullName>
    </submittedName>
</protein>
<dbReference type="SUPFAM" id="SSF53335">
    <property type="entry name" value="S-adenosyl-L-methionine-dependent methyltransferases"/>
    <property type="match status" value="1"/>
</dbReference>
<dbReference type="InterPro" id="IPR002052">
    <property type="entry name" value="DNA_methylase_N6_adenine_CS"/>
</dbReference>
<dbReference type="InterPro" id="IPR007757">
    <property type="entry name" value="MT-A70-like"/>
</dbReference>
<dbReference type="OrthoDB" id="61116at2759"/>
<keyword evidence="2" id="KW-0489">Methyltransferase</keyword>
<comment type="similarity">
    <text evidence="1">Belongs to the MT-A70-like family.</text>
</comment>
<comment type="caution">
    <text evidence="2">The sequence shown here is derived from an EMBL/GenBank/DDBJ whole genome shotgun (WGS) entry which is preliminary data.</text>
</comment>
<keyword evidence="3" id="KW-1185">Reference proteome</keyword>
<dbReference type="Gene3D" id="3.40.50.150">
    <property type="entry name" value="Vaccinia Virus protein VP39"/>
    <property type="match status" value="1"/>
</dbReference>
<dbReference type="HOGENOM" id="CLU_027091_4_0_1"/>
<dbReference type="PROSITE" id="PS51143">
    <property type="entry name" value="MT_A70"/>
    <property type="match status" value="1"/>
</dbReference>
<dbReference type="PANTHER" id="PTHR12829:SF4">
    <property type="entry name" value="N(6)-ADENINE-SPECIFIC METHYLTRANSFERASE METTL4"/>
    <property type="match status" value="1"/>
</dbReference>
<accession>A0A086T2X8</accession>